<reference evidence="3" key="1">
    <citation type="journal article" date="2011" name="Genetics">
        <title>Massive changes in genome architecture accompany the transition to self-fertility in the filamentous fungus Neurospora tetrasperma.</title>
        <authorList>
            <person name="Ellison C.E."/>
            <person name="Stajich J.E."/>
            <person name="Jacobson D.J."/>
            <person name="Natvig D.O."/>
            <person name="Lapidus A."/>
            <person name="Foster B."/>
            <person name="Aerts A."/>
            <person name="Riley R."/>
            <person name="Lindquist E.A."/>
            <person name="Grigoriev I.V."/>
            <person name="Taylor J.W."/>
        </authorList>
    </citation>
    <scope>NUCLEOTIDE SEQUENCE [LARGE SCALE GENOMIC DNA]</scope>
    <source>
        <strain evidence="3">FGSC 2508 / P0657</strain>
    </source>
</reference>
<dbReference type="GeneID" id="20826161"/>
<accession>F8MW27</accession>
<proteinExistence type="predicted"/>
<evidence type="ECO:0000313" key="3">
    <source>
        <dbReference type="Proteomes" id="UP000008065"/>
    </source>
</evidence>
<dbReference type="AlphaFoldDB" id="F8MW27"/>
<protein>
    <submittedName>
        <fullName evidence="2">Uncharacterized protein</fullName>
    </submittedName>
</protein>
<gene>
    <name evidence="2" type="ORF">NEUTE1DRAFT_140370</name>
</gene>
<organism evidence="2 3">
    <name type="scientific">Neurospora tetrasperma (strain FGSC 2508 / ATCC MYA-4615 / P0657)</name>
    <dbReference type="NCBI Taxonomy" id="510951"/>
    <lineage>
        <taxon>Eukaryota</taxon>
        <taxon>Fungi</taxon>
        <taxon>Dikarya</taxon>
        <taxon>Ascomycota</taxon>
        <taxon>Pezizomycotina</taxon>
        <taxon>Sordariomycetes</taxon>
        <taxon>Sordariomycetidae</taxon>
        <taxon>Sordariales</taxon>
        <taxon>Sordariaceae</taxon>
        <taxon>Neurospora</taxon>
    </lineage>
</organism>
<evidence type="ECO:0000256" key="1">
    <source>
        <dbReference type="SAM" id="Coils"/>
    </source>
</evidence>
<dbReference type="EMBL" id="GL891307">
    <property type="protein sequence ID" value="EGO54022.1"/>
    <property type="molecule type" value="Genomic_DNA"/>
</dbReference>
<evidence type="ECO:0000313" key="2">
    <source>
        <dbReference type="EMBL" id="EGO54022.1"/>
    </source>
</evidence>
<name>F8MW27_NEUT8</name>
<feature type="coiled-coil region" evidence="1">
    <location>
        <begin position="6"/>
        <end position="37"/>
    </location>
</feature>
<dbReference type="RefSeq" id="XP_009854027.1">
    <property type="nucleotide sequence ID" value="XM_009855725.1"/>
</dbReference>
<keyword evidence="3" id="KW-1185">Reference proteome</keyword>
<dbReference type="HOGENOM" id="CLU_1928183_0_0_1"/>
<sequence>MSSNDVLILREAIRKLLNKMEENKENTTDETNAVVENIARTGKSDIISSVWKSISSSLAAPCSPNARDTSYFTAVRNRAMVQQQAPRRPEHDASVEVHRYWRDAQRLRLVEGDAGYANWSLAKFRFRTAVK</sequence>
<dbReference type="Proteomes" id="UP000008065">
    <property type="component" value="Unassembled WGS sequence"/>
</dbReference>
<dbReference type="VEuPathDB" id="FungiDB:NEUTE1DRAFT_140370"/>
<keyword evidence="1" id="KW-0175">Coiled coil</keyword>
<dbReference type="KEGG" id="nte:NEUTE1DRAFT140370"/>